<dbReference type="EMBL" id="OV696699">
    <property type="protein sequence ID" value="CAH1245692.1"/>
    <property type="molecule type" value="Genomic_DNA"/>
</dbReference>
<organism evidence="1 2">
    <name type="scientific">Branchiostoma lanceolatum</name>
    <name type="common">Common lancelet</name>
    <name type="synonym">Amphioxus lanceolatum</name>
    <dbReference type="NCBI Taxonomy" id="7740"/>
    <lineage>
        <taxon>Eukaryota</taxon>
        <taxon>Metazoa</taxon>
        <taxon>Chordata</taxon>
        <taxon>Cephalochordata</taxon>
        <taxon>Leptocardii</taxon>
        <taxon>Amphioxiformes</taxon>
        <taxon>Branchiostomatidae</taxon>
        <taxon>Branchiostoma</taxon>
    </lineage>
</organism>
<dbReference type="AlphaFoldDB" id="A0A8K0EEM6"/>
<name>A0A8K0EEM6_BRALA</name>
<accession>A0A8K0EEM6</accession>
<reference evidence="1" key="1">
    <citation type="submission" date="2022-01" db="EMBL/GenBank/DDBJ databases">
        <authorList>
            <person name="Braso-Vives M."/>
        </authorList>
    </citation>
    <scope>NUCLEOTIDE SEQUENCE</scope>
</reference>
<evidence type="ECO:0000313" key="2">
    <source>
        <dbReference type="Proteomes" id="UP000838412"/>
    </source>
</evidence>
<sequence>MRRSWLNRIRQTTGSWNVIAQCSNALPGVVEPLYSHGARSCPGLDRGHPFCTRSADDVSRDHVTTIVGPARIVWGWAQTGGTNSKQM</sequence>
<dbReference type="Proteomes" id="UP000838412">
    <property type="component" value="Chromosome 14"/>
</dbReference>
<keyword evidence="2" id="KW-1185">Reference proteome</keyword>
<gene>
    <name evidence="1" type="primary">Hypp7524</name>
    <name evidence="1" type="ORF">BLAG_LOCUS7935</name>
</gene>
<protein>
    <submittedName>
        <fullName evidence="1">Hypp7524 protein</fullName>
    </submittedName>
</protein>
<proteinExistence type="predicted"/>
<evidence type="ECO:0000313" key="1">
    <source>
        <dbReference type="EMBL" id="CAH1245692.1"/>
    </source>
</evidence>